<dbReference type="EMBL" id="SNRW01007119">
    <property type="protein sequence ID" value="KAA6381802.1"/>
    <property type="molecule type" value="Genomic_DNA"/>
</dbReference>
<gene>
    <name evidence="1" type="ORF">EZS28_022669</name>
</gene>
<name>A0A5J4VGX2_9EUKA</name>
<dbReference type="AlphaFoldDB" id="A0A5J4VGX2"/>
<dbReference type="Proteomes" id="UP000324800">
    <property type="component" value="Unassembled WGS sequence"/>
</dbReference>
<comment type="caution">
    <text evidence="1">The sequence shown here is derived from an EMBL/GenBank/DDBJ whole genome shotgun (WGS) entry which is preliminary data.</text>
</comment>
<evidence type="ECO:0000313" key="1">
    <source>
        <dbReference type="EMBL" id="KAA6381802.1"/>
    </source>
</evidence>
<reference evidence="1 2" key="1">
    <citation type="submission" date="2019-03" db="EMBL/GenBank/DDBJ databases">
        <title>Single cell metagenomics reveals metabolic interactions within the superorganism composed of flagellate Streblomastix strix and complex community of Bacteroidetes bacteria on its surface.</title>
        <authorList>
            <person name="Treitli S.C."/>
            <person name="Kolisko M."/>
            <person name="Husnik F."/>
            <person name="Keeling P."/>
            <person name="Hampl V."/>
        </authorList>
    </citation>
    <scope>NUCLEOTIDE SEQUENCE [LARGE SCALE GENOMIC DNA]</scope>
    <source>
        <strain evidence="1">ST1C</strain>
    </source>
</reference>
<proteinExistence type="predicted"/>
<accession>A0A5J4VGX2</accession>
<organism evidence="1 2">
    <name type="scientific">Streblomastix strix</name>
    <dbReference type="NCBI Taxonomy" id="222440"/>
    <lineage>
        <taxon>Eukaryota</taxon>
        <taxon>Metamonada</taxon>
        <taxon>Preaxostyla</taxon>
        <taxon>Oxymonadida</taxon>
        <taxon>Streblomastigidae</taxon>
        <taxon>Streblomastix</taxon>
    </lineage>
</organism>
<sequence length="114" mass="12280">MAGIGSGDSFDGKDENEAMEGIVLCLFSFYELNVFNDSLLELAIFASSNYAPETKVSCLANKFCFTRGGPFSSSFESDKGRLLLLFNNAAESLTLCSISFSVSASSSPYQLLII</sequence>
<evidence type="ECO:0000313" key="2">
    <source>
        <dbReference type="Proteomes" id="UP000324800"/>
    </source>
</evidence>
<protein>
    <submittedName>
        <fullName evidence="1">Uncharacterized protein</fullName>
    </submittedName>
</protein>